<dbReference type="Gene3D" id="3.40.50.720">
    <property type="entry name" value="NAD(P)-binding Rossmann-like Domain"/>
    <property type="match status" value="1"/>
</dbReference>
<organism evidence="8">
    <name type="scientific">Amphimedon queenslandica</name>
    <name type="common">Sponge</name>
    <dbReference type="NCBI Taxonomy" id="400682"/>
    <lineage>
        <taxon>Eukaryota</taxon>
        <taxon>Metazoa</taxon>
        <taxon>Porifera</taxon>
        <taxon>Demospongiae</taxon>
        <taxon>Heteroscleromorpha</taxon>
        <taxon>Haplosclerida</taxon>
        <taxon>Niphatidae</taxon>
        <taxon>Amphimedon</taxon>
    </lineage>
</organism>
<dbReference type="eggNOG" id="KOG3923">
    <property type="taxonomic scope" value="Eukaryota"/>
</dbReference>
<keyword evidence="9" id="KW-1185">Reference proteome</keyword>
<comment type="similarity">
    <text evidence="3">Belongs to the DAMOX/DASOX family.</text>
</comment>
<dbReference type="Pfam" id="PF01266">
    <property type="entry name" value="DAO"/>
    <property type="match status" value="1"/>
</dbReference>
<keyword evidence="4" id="KW-0285">Flavoprotein</keyword>
<dbReference type="GO" id="GO:0071949">
    <property type="term" value="F:FAD binding"/>
    <property type="evidence" value="ECO:0007669"/>
    <property type="project" value="InterPro"/>
</dbReference>
<comment type="subcellular location">
    <subcellularLocation>
        <location evidence="2">Peroxisome matrix</location>
    </subcellularLocation>
</comment>
<evidence type="ECO:0000256" key="4">
    <source>
        <dbReference type="ARBA" id="ARBA00022630"/>
    </source>
</evidence>
<gene>
    <name evidence="8" type="primary">100633171</name>
</gene>
<dbReference type="InParanoid" id="A0A1X7UYN6"/>
<dbReference type="OrthoDB" id="2015447at2759"/>
<feature type="domain" description="FAD dependent oxidoreductase" evidence="7">
    <location>
        <begin position="3"/>
        <end position="330"/>
    </location>
</feature>
<evidence type="ECO:0000256" key="1">
    <source>
        <dbReference type="ARBA" id="ARBA00001974"/>
    </source>
</evidence>
<reference evidence="8" key="2">
    <citation type="submission" date="2017-05" db="UniProtKB">
        <authorList>
            <consortium name="EnsemblMetazoa"/>
        </authorList>
    </citation>
    <scope>IDENTIFICATION</scope>
</reference>
<evidence type="ECO:0000256" key="2">
    <source>
        <dbReference type="ARBA" id="ARBA00004253"/>
    </source>
</evidence>
<dbReference type="KEGG" id="aqu:100633171"/>
<sequence length="346" mass="37290">MARVAVIGAGFIGSSVSLHLLQEHGKSVQLTLISESFSPDTTSDKSTALMLPFDVIPPSGGDGIVEGVGDPEEWLKDTISHIRGLHDSPEGGLMGISLIHGVRALAEQPTTGSLPWWHEHAYGYRTLSTDEVKSYNIPSGYPWAESFSTYVVDSRLYLPQLLSKIKALGGNTLHSKIESISELTSKYDIIINCSGLGSAVLASDSTVYPVRGDIVSVHAPWIKEFTILESPTSITSVIPRPNDVLLGVTAIPHEHSTEPSEETNQLLIRNGTALVPSLKTAKVLTSWAGLRPMRSKVRLCIDSSYKESVVVHCYGHGSKGGCFHWGCAVQVGKLLHSAIIEKSNSN</sequence>
<dbReference type="Gene3D" id="3.30.9.10">
    <property type="entry name" value="D-Amino Acid Oxidase, subunit A, domain 2"/>
    <property type="match status" value="1"/>
</dbReference>
<dbReference type="OMA" id="TDPTRHM"/>
<dbReference type="SUPFAM" id="SSF54373">
    <property type="entry name" value="FAD-linked reductases, C-terminal domain"/>
    <property type="match status" value="1"/>
</dbReference>
<evidence type="ECO:0000256" key="6">
    <source>
        <dbReference type="ARBA" id="ARBA00023002"/>
    </source>
</evidence>
<comment type="cofactor">
    <cofactor evidence="1">
        <name>FAD</name>
        <dbReference type="ChEBI" id="CHEBI:57692"/>
    </cofactor>
</comment>
<protein>
    <recommendedName>
        <fullName evidence="7">FAD dependent oxidoreductase domain-containing protein</fullName>
    </recommendedName>
</protein>
<accession>A0A1X7UYN6</accession>
<dbReference type="EnsemblMetazoa" id="XM_019995946.1">
    <property type="protein sequence ID" value="XP_019851505.1"/>
    <property type="gene ID" value="LOC100633171"/>
</dbReference>
<dbReference type="PANTHER" id="PTHR11530">
    <property type="entry name" value="D-AMINO ACID OXIDASE"/>
    <property type="match status" value="1"/>
</dbReference>
<dbReference type="InterPro" id="IPR023209">
    <property type="entry name" value="DAO"/>
</dbReference>
<dbReference type="EnsemblMetazoa" id="Aqu2.1.32888_001">
    <property type="protein sequence ID" value="Aqu2.1.32888_001"/>
    <property type="gene ID" value="Aqu2.1.32888"/>
</dbReference>
<keyword evidence="5" id="KW-0274">FAD</keyword>
<evidence type="ECO:0000256" key="3">
    <source>
        <dbReference type="ARBA" id="ARBA00006730"/>
    </source>
</evidence>
<dbReference type="STRING" id="400682.A0A1X7UYN6"/>
<dbReference type="InterPro" id="IPR006076">
    <property type="entry name" value="FAD-dep_OxRdtase"/>
</dbReference>
<evidence type="ECO:0000256" key="5">
    <source>
        <dbReference type="ARBA" id="ARBA00022827"/>
    </source>
</evidence>
<name>A0A1X7UYN6_AMPQE</name>
<dbReference type="GO" id="GO:0005782">
    <property type="term" value="C:peroxisomal matrix"/>
    <property type="evidence" value="ECO:0007669"/>
    <property type="project" value="UniProtKB-SubCell"/>
</dbReference>
<reference evidence="9" key="1">
    <citation type="journal article" date="2010" name="Nature">
        <title>The Amphimedon queenslandica genome and the evolution of animal complexity.</title>
        <authorList>
            <person name="Srivastava M."/>
            <person name="Simakov O."/>
            <person name="Chapman J."/>
            <person name="Fahey B."/>
            <person name="Gauthier M.E."/>
            <person name="Mitros T."/>
            <person name="Richards G.S."/>
            <person name="Conaco C."/>
            <person name="Dacre M."/>
            <person name="Hellsten U."/>
            <person name="Larroux C."/>
            <person name="Putnam N.H."/>
            <person name="Stanke M."/>
            <person name="Adamska M."/>
            <person name="Darling A."/>
            <person name="Degnan S.M."/>
            <person name="Oakley T.H."/>
            <person name="Plachetzki D.C."/>
            <person name="Zhai Y."/>
            <person name="Adamski M."/>
            <person name="Calcino A."/>
            <person name="Cummins S.F."/>
            <person name="Goodstein D.M."/>
            <person name="Harris C."/>
            <person name="Jackson D.J."/>
            <person name="Leys S.P."/>
            <person name="Shu S."/>
            <person name="Woodcroft B.J."/>
            <person name="Vervoort M."/>
            <person name="Kosik K.S."/>
            <person name="Manning G."/>
            <person name="Degnan B.M."/>
            <person name="Rokhsar D.S."/>
        </authorList>
    </citation>
    <scope>NUCLEOTIDE SEQUENCE [LARGE SCALE GENOMIC DNA]</scope>
</reference>
<dbReference type="SUPFAM" id="SSF51971">
    <property type="entry name" value="Nucleotide-binding domain"/>
    <property type="match status" value="1"/>
</dbReference>
<evidence type="ECO:0000259" key="7">
    <source>
        <dbReference type="Pfam" id="PF01266"/>
    </source>
</evidence>
<proteinExistence type="inferred from homology"/>
<evidence type="ECO:0000313" key="9">
    <source>
        <dbReference type="Proteomes" id="UP000007879"/>
    </source>
</evidence>
<keyword evidence="6" id="KW-0560">Oxidoreductase</keyword>
<dbReference type="GO" id="GO:0019478">
    <property type="term" value="P:D-amino acid catabolic process"/>
    <property type="evidence" value="ECO:0007669"/>
    <property type="project" value="TreeGrafter"/>
</dbReference>
<dbReference type="GO" id="GO:0003884">
    <property type="term" value="F:D-amino-acid oxidase activity"/>
    <property type="evidence" value="ECO:0007669"/>
    <property type="project" value="InterPro"/>
</dbReference>
<dbReference type="AlphaFoldDB" id="A0A1X7UYN6"/>
<evidence type="ECO:0000313" key="8">
    <source>
        <dbReference type="EnsemblMetazoa" id="Aqu2.1.32888_001"/>
    </source>
</evidence>
<dbReference type="PANTHER" id="PTHR11530:SF11">
    <property type="entry name" value="D-ASPARTATE OXIDASE"/>
    <property type="match status" value="1"/>
</dbReference>
<dbReference type="Proteomes" id="UP000007879">
    <property type="component" value="Unassembled WGS sequence"/>
</dbReference>